<dbReference type="AlphaFoldDB" id="A6DQ47"/>
<name>A6DQ47_9BACT</name>
<dbReference type="Proteomes" id="UP000004947">
    <property type="component" value="Unassembled WGS sequence"/>
</dbReference>
<sequence>MLKINSFDSVIQQMDVAETTEDLLLMHKDYYSYLRKNYLSKKTLTSTELENMKDFFSAEKLFFIMERYKTKIKDYRKKNKDQYYELRQKGLSFLDNYALKLKRVVETTGKPLSTWNDPQLLHGLFYKAPPTEEMLKAEQEFEARRKAEKDYLVSLKSRGIRPVADKLLHEIGLYPDEPGFRSLSYQEYAQVYLQAIKENNEAQLEYMLQYKFVKEFYADLRRLLKYYKIRLKKDEFIELYSKIGVLLQPFEKIVIKQSLVEAKKASDWKKEEFEKRKLQIRKDDRNKPKRVSTDLDRQRIAQELKRLEQVLESGDKDQIASALFFGYGIHYPNAQQQMKKAILKDWSNLEAQNFLEVLIKTLKTVQNDARNHFVFENGDFVLFMPKSDWPTEKRNKDQEWLTIKGVHLRYDKEADRYYLDKTAEYRNSMSYLVEFK</sequence>
<gene>
    <name evidence="1" type="ORF">LNTAR_24294</name>
</gene>
<dbReference type="RefSeq" id="WP_007279978.1">
    <property type="nucleotide sequence ID" value="NZ_ABCK01000018.1"/>
</dbReference>
<dbReference type="EMBL" id="ABCK01000018">
    <property type="protein sequence ID" value="EDM26288.1"/>
    <property type="molecule type" value="Genomic_DNA"/>
</dbReference>
<proteinExistence type="predicted"/>
<evidence type="ECO:0000313" key="2">
    <source>
        <dbReference type="Proteomes" id="UP000004947"/>
    </source>
</evidence>
<keyword evidence="2" id="KW-1185">Reference proteome</keyword>
<evidence type="ECO:0000313" key="1">
    <source>
        <dbReference type="EMBL" id="EDM26288.1"/>
    </source>
</evidence>
<comment type="caution">
    <text evidence="1">The sequence shown here is derived from an EMBL/GenBank/DDBJ whole genome shotgun (WGS) entry which is preliminary data.</text>
</comment>
<organism evidence="1 2">
    <name type="scientific">Lentisphaera araneosa HTCC2155</name>
    <dbReference type="NCBI Taxonomy" id="313628"/>
    <lineage>
        <taxon>Bacteria</taxon>
        <taxon>Pseudomonadati</taxon>
        <taxon>Lentisphaerota</taxon>
        <taxon>Lentisphaeria</taxon>
        <taxon>Lentisphaerales</taxon>
        <taxon>Lentisphaeraceae</taxon>
        <taxon>Lentisphaera</taxon>
    </lineage>
</organism>
<dbReference type="STRING" id="313628.LNTAR_24294"/>
<protein>
    <submittedName>
        <fullName evidence="1">Uncharacterized protein</fullName>
    </submittedName>
</protein>
<accession>A6DQ47</accession>
<reference evidence="1 2" key="1">
    <citation type="journal article" date="2010" name="J. Bacteriol.">
        <title>Genome sequence of Lentisphaera araneosa HTCC2155T, the type species of the order Lentisphaerales in the phylum Lentisphaerae.</title>
        <authorList>
            <person name="Thrash J.C."/>
            <person name="Cho J.C."/>
            <person name="Vergin K.L."/>
            <person name="Morris R.M."/>
            <person name="Giovannoni S.J."/>
        </authorList>
    </citation>
    <scope>NUCLEOTIDE SEQUENCE [LARGE SCALE GENOMIC DNA]</scope>
    <source>
        <strain evidence="1 2">HTCC2155</strain>
    </source>
</reference>